<dbReference type="PANTHER" id="PTHR46494">
    <property type="entry name" value="CORA FAMILY METAL ION TRANSPORTER (EUROFUNG)"/>
    <property type="match status" value="1"/>
</dbReference>
<dbReference type="Proteomes" id="UP000315759">
    <property type="component" value="Unassembled WGS sequence"/>
</dbReference>
<proteinExistence type="inferred from homology"/>
<dbReference type="Gene3D" id="3.30.460.20">
    <property type="entry name" value="CorA soluble domain-like"/>
    <property type="match status" value="1"/>
</dbReference>
<comment type="subcellular location">
    <subcellularLocation>
        <location evidence="1">Cell membrane</location>
        <topology evidence="1">Multi-pass membrane protein</topology>
    </subcellularLocation>
</comment>
<organism evidence="13 14">
    <name type="scientific">Mycolicibacterium hodleri</name>
    <dbReference type="NCBI Taxonomy" id="49897"/>
    <lineage>
        <taxon>Bacteria</taxon>
        <taxon>Bacillati</taxon>
        <taxon>Actinomycetota</taxon>
        <taxon>Actinomycetes</taxon>
        <taxon>Mycobacteriales</taxon>
        <taxon>Mycobacteriaceae</taxon>
        <taxon>Mycolicibacterium</taxon>
    </lineage>
</organism>
<evidence type="ECO:0000256" key="4">
    <source>
        <dbReference type="ARBA" id="ARBA00022475"/>
    </source>
</evidence>
<dbReference type="InterPro" id="IPR045863">
    <property type="entry name" value="CorA_TM1_TM2"/>
</dbReference>
<keyword evidence="14" id="KW-1185">Reference proteome</keyword>
<comment type="catalytic activity">
    <reaction evidence="10">
        <text>Mg(2+)(in) = Mg(2+)(out)</text>
        <dbReference type="Rhea" id="RHEA:29827"/>
        <dbReference type="ChEBI" id="CHEBI:18420"/>
    </reaction>
</comment>
<sequence>MAHTQDGQLMSVRRRHPTAAAMIDCGVYVDGHRLPGRYTSATARATLRESGSGFVWIGLHEPDIHQMREVAEIFDLHPLAVEDAVHAHQRPKVERYDDSLFVVLKTVTYIPHESISKARDIVGTGEIMIFAGSDFVVTVRHGDFSGLAGVRKDIDGDAHRLSLGPFAIMHAIADHVVDDYREVAQRVEADVDTIEEQIFAPRSTTDIDQIYLLKREILELRRAVNPLSAALQAIAADNKDLICKEVIRYLRDVIDHQTLAAERINSYDELLTSLITAALARTGMQQNLDLRKISAWVAIASVPTMLAAIYGMNFEHMPELQWVWGYPAVLGVMATVCLSLYGTFRRNHWL</sequence>
<feature type="transmembrane region" description="Helical" evidence="12">
    <location>
        <begin position="293"/>
        <end position="312"/>
    </location>
</feature>
<dbReference type="FunFam" id="1.20.58.340:FF:000004">
    <property type="entry name" value="Magnesium transport protein CorA"/>
    <property type="match status" value="1"/>
</dbReference>
<dbReference type="GO" id="GO:0015087">
    <property type="term" value="F:cobalt ion transmembrane transporter activity"/>
    <property type="evidence" value="ECO:0007669"/>
    <property type="project" value="TreeGrafter"/>
</dbReference>
<comment type="similarity">
    <text evidence="2">Belongs to the CorA metal ion transporter (MIT) (TC 1.A.35) family.</text>
</comment>
<evidence type="ECO:0000256" key="6">
    <source>
        <dbReference type="ARBA" id="ARBA00022842"/>
    </source>
</evidence>
<comment type="caution">
    <text evidence="13">The sequence shown here is derived from an EMBL/GenBank/DDBJ whole genome shotgun (WGS) entry which is preliminary data.</text>
</comment>
<evidence type="ECO:0000313" key="13">
    <source>
        <dbReference type="EMBL" id="TQR82761.1"/>
    </source>
</evidence>
<dbReference type="GO" id="GO:0005886">
    <property type="term" value="C:plasma membrane"/>
    <property type="evidence" value="ECO:0007669"/>
    <property type="project" value="UniProtKB-SubCell"/>
</dbReference>
<keyword evidence="7 12" id="KW-1133">Transmembrane helix</keyword>
<name>A0A544VS06_9MYCO</name>
<dbReference type="InterPro" id="IPR002523">
    <property type="entry name" value="MgTranspt_CorA/ZnTranspt_ZntB"/>
</dbReference>
<evidence type="ECO:0000256" key="9">
    <source>
        <dbReference type="ARBA" id="ARBA00023136"/>
    </source>
</evidence>
<accession>A0A544VS06</accession>
<comment type="function">
    <text evidence="11">Mediates influx of magnesium ions. Alternates between open and closed states. Activated by low cytoplasmic Mg(2+) levels. Inactive when cytoplasmic Mg(2+) levels are high.</text>
</comment>
<keyword evidence="8" id="KW-0406">Ion transport</keyword>
<evidence type="ECO:0000256" key="8">
    <source>
        <dbReference type="ARBA" id="ARBA00023065"/>
    </source>
</evidence>
<dbReference type="Gene3D" id="1.20.58.340">
    <property type="entry name" value="Magnesium transport protein CorA, transmembrane region"/>
    <property type="match status" value="2"/>
</dbReference>
<evidence type="ECO:0000256" key="11">
    <source>
        <dbReference type="ARBA" id="ARBA00045497"/>
    </source>
</evidence>
<feature type="transmembrane region" description="Helical" evidence="12">
    <location>
        <begin position="324"/>
        <end position="344"/>
    </location>
</feature>
<evidence type="ECO:0000256" key="1">
    <source>
        <dbReference type="ARBA" id="ARBA00004651"/>
    </source>
</evidence>
<evidence type="ECO:0000256" key="3">
    <source>
        <dbReference type="ARBA" id="ARBA00022448"/>
    </source>
</evidence>
<dbReference type="GO" id="GO:0015095">
    <property type="term" value="F:magnesium ion transmembrane transporter activity"/>
    <property type="evidence" value="ECO:0007669"/>
    <property type="project" value="TreeGrafter"/>
</dbReference>
<dbReference type="RefSeq" id="WP_142555644.1">
    <property type="nucleotide sequence ID" value="NZ_VIFX01000060.1"/>
</dbReference>
<protein>
    <submittedName>
        <fullName evidence="13">Magnesium and cobalt transport protein CorA</fullName>
    </submittedName>
</protein>
<evidence type="ECO:0000256" key="7">
    <source>
        <dbReference type="ARBA" id="ARBA00022989"/>
    </source>
</evidence>
<dbReference type="Pfam" id="PF01544">
    <property type="entry name" value="CorA"/>
    <property type="match status" value="1"/>
</dbReference>
<gene>
    <name evidence="13" type="ORF">D8S82_30345</name>
</gene>
<evidence type="ECO:0000256" key="12">
    <source>
        <dbReference type="SAM" id="Phobius"/>
    </source>
</evidence>
<dbReference type="CDD" id="cd12830">
    <property type="entry name" value="MtCorA-like"/>
    <property type="match status" value="1"/>
</dbReference>
<evidence type="ECO:0000313" key="14">
    <source>
        <dbReference type="Proteomes" id="UP000315759"/>
    </source>
</evidence>
<evidence type="ECO:0000256" key="5">
    <source>
        <dbReference type="ARBA" id="ARBA00022692"/>
    </source>
</evidence>
<dbReference type="SUPFAM" id="SSF144083">
    <property type="entry name" value="Magnesium transport protein CorA, transmembrane region"/>
    <property type="match status" value="1"/>
</dbReference>
<dbReference type="SUPFAM" id="SSF143865">
    <property type="entry name" value="CorA soluble domain-like"/>
    <property type="match status" value="1"/>
</dbReference>
<keyword evidence="5 12" id="KW-0812">Transmembrane</keyword>
<dbReference type="EMBL" id="VIFX01000060">
    <property type="protein sequence ID" value="TQR82761.1"/>
    <property type="molecule type" value="Genomic_DNA"/>
</dbReference>
<dbReference type="InterPro" id="IPR045861">
    <property type="entry name" value="CorA_cytoplasmic_dom"/>
</dbReference>
<dbReference type="PANTHER" id="PTHR46494:SF1">
    <property type="entry name" value="CORA FAMILY METAL ION TRANSPORTER (EUROFUNG)"/>
    <property type="match status" value="1"/>
</dbReference>
<keyword evidence="9 12" id="KW-0472">Membrane</keyword>
<keyword evidence="6" id="KW-0460">Magnesium</keyword>
<evidence type="ECO:0000256" key="10">
    <source>
        <dbReference type="ARBA" id="ARBA00034269"/>
    </source>
</evidence>
<dbReference type="GO" id="GO:0000287">
    <property type="term" value="F:magnesium ion binding"/>
    <property type="evidence" value="ECO:0007669"/>
    <property type="project" value="TreeGrafter"/>
</dbReference>
<keyword evidence="4" id="KW-1003">Cell membrane</keyword>
<dbReference type="AlphaFoldDB" id="A0A544VS06"/>
<reference evidence="13 14" key="1">
    <citation type="submission" date="2018-10" db="EMBL/GenBank/DDBJ databases">
        <title>Draft genome of Mycobacterium hodleri strain B.</title>
        <authorList>
            <person name="Amande T.J."/>
            <person name="Mcgenity T.J."/>
        </authorList>
    </citation>
    <scope>NUCLEOTIDE SEQUENCE [LARGE SCALE GENOMIC DNA]</scope>
    <source>
        <strain evidence="13 14">B</strain>
    </source>
</reference>
<keyword evidence="3" id="KW-0813">Transport</keyword>
<dbReference type="GO" id="GO:0050897">
    <property type="term" value="F:cobalt ion binding"/>
    <property type="evidence" value="ECO:0007669"/>
    <property type="project" value="TreeGrafter"/>
</dbReference>
<evidence type="ECO:0000256" key="2">
    <source>
        <dbReference type="ARBA" id="ARBA00009765"/>
    </source>
</evidence>